<dbReference type="Pfam" id="PF01130">
    <property type="entry name" value="CD36"/>
    <property type="match status" value="1"/>
</dbReference>
<dbReference type="PANTHER" id="PTHR11923">
    <property type="entry name" value="SCAVENGER RECEPTOR CLASS B TYPE-1 SR-B1"/>
    <property type="match status" value="1"/>
</dbReference>
<dbReference type="PRINTS" id="PR01609">
    <property type="entry name" value="CD36FAMILY"/>
</dbReference>
<evidence type="ECO:0000256" key="7">
    <source>
        <dbReference type="SAM" id="Phobius"/>
    </source>
</evidence>
<evidence type="ECO:0000256" key="3">
    <source>
        <dbReference type="ARBA" id="ARBA00022692"/>
    </source>
</evidence>
<organism evidence="8 9">
    <name type="scientific">Acrobeloides nanus</name>
    <dbReference type="NCBI Taxonomy" id="290746"/>
    <lineage>
        <taxon>Eukaryota</taxon>
        <taxon>Metazoa</taxon>
        <taxon>Ecdysozoa</taxon>
        <taxon>Nematoda</taxon>
        <taxon>Chromadorea</taxon>
        <taxon>Rhabditida</taxon>
        <taxon>Tylenchina</taxon>
        <taxon>Cephalobomorpha</taxon>
        <taxon>Cephaloboidea</taxon>
        <taxon>Cephalobidae</taxon>
        <taxon>Acrobeloides</taxon>
    </lineage>
</organism>
<proteinExistence type="inferred from homology"/>
<evidence type="ECO:0000256" key="5">
    <source>
        <dbReference type="ARBA" id="ARBA00023136"/>
    </source>
</evidence>
<evidence type="ECO:0000313" key="8">
    <source>
        <dbReference type="Proteomes" id="UP000887540"/>
    </source>
</evidence>
<dbReference type="Proteomes" id="UP000887540">
    <property type="component" value="Unplaced"/>
</dbReference>
<evidence type="ECO:0000256" key="6">
    <source>
        <dbReference type="ARBA" id="ARBA00023180"/>
    </source>
</evidence>
<dbReference type="WBParaSite" id="ACRNAN_scaffold403.g16757.t1">
    <property type="protein sequence ID" value="ACRNAN_scaffold403.g16757.t1"/>
    <property type="gene ID" value="ACRNAN_scaffold403.g16757"/>
</dbReference>
<evidence type="ECO:0000256" key="1">
    <source>
        <dbReference type="ARBA" id="ARBA00004370"/>
    </source>
</evidence>
<dbReference type="GO" id="GO:0005044">
    <property type="term" value="F:scavenger receptor activity"/>
    <property type="evidence" value="ECO:0007669"/>
    <property type="project" value="TreeGrafter"/>
</dbReference>
<keyword evidence="4 7" id="KW-1133">Transmembrane helix</keyword>
<keyword evidence="5 7" id="KW-0472">Membrane</keyword>
<evidence type="ECO:0000256" key="2">
    <source>
        <dbReference type="ARBA" id="ARBA00010532"/>
    </source>
</evidence>
<sequence>MRGPYVFDQIQHRELLNHVNGTVKYKTYRTHFFNENKSCSECFLYNRIWVPNIIFQKFVEISSKPATRAASSALLIQKPFLEVEVAEFLFDGYVDGFLDQVCSIPFVNLICETILDLPERIGLFYGTNGTSVGTFVADSGETNGGANIGDIHTFNGWSILPDYWWNTEEARQINGTDGSLLPPYLTKDTKLQVYVTDICRSVELTFEKEVTYKGVTAYRFVIGPDAFNMSLPKNRGFCNANGKQIFEQNEDNECLPPGLLDISRCQIGEPPIAISWPNFLHAPDYVQDSIKGMLEPSAERDQVQMDIEPRLGVILIAQRRSQVNLVMWKGENLTMPGLDLSRLRNSIIPMIAINELYEIDEPTLELIKSQLIRTESLVRSSCVIGALIAAFLFLLVLFFILLKSGRLESIRKQLGMSSPNSRIAPNPEK</sequence>
<dbReference type="GO" id="GO:0005737">
    <property type="term" value="C:cytoplasm"/>
    <property type="evidence" value="ECO:0007669"/>
    <property type="project" value="TreeGrafter"/>
</dbReference>
<dbReference type="PANTHER" id="PTHR11923:SF103">
    <property type="entry name" value="SCAVENGER RECEPTOR (CD36 FAMILY) RELATED"/>
    <property type="match status" value="1"/>
</dbReference>
<protein>
    <submittedName>
        <fullName evidence="9">Uncharacterized protein</fullName>
    </submittedName>
</protein>
<keyword evidence="3 7" id="KW-0812">Transmembrane</keyword>
<evidence type="ECO:0000256" key="4">
    <source>
        <dbReference type="ARBA" id="ARBA00022989"/>
    </source>
</evidence>
<comment type="subcellular location">
    <subcellularLocation>
        <location evidence="1">Membrane</location>
    </subcellularLocation>
</comment>
<evidence type="ECO:0000313" key="9">
    <source>
        <dbReference type="WBParaSite" id="ACRNAN_scaffold403.g16757.t1"/>
    </source>
</evidence>
<keyword evidence="6" id="KW-0325">Glycoprotein</keyword>
<name>A0A914DWG1_9BILA</name>
<reference evidence="9" key="1">
    <citation type="submission" date="2022-11" db="UniProtKB">
        <authorList>
            <consortium name="WormBaseParasite"/>
        </authorList>
    </citation>
    <scope>IDENTIFICATION</scope>
</reference>
<feature type="transmembrane region" description="Helical" evidence="7">
    <location>
        <begin position="383"/>
        <end position="402"/>
    </location>
</feature>
<keyword evidence="8" id="KW-1185">Reference proteome</keyword>
<dbReference type="AlphaFoldDB" id="A0A914DWG1"/>
<dbReference type="GO" id="GO:0016020">
    <property type="term" value="C:membrane"/>
    <property type="evidence" value="ECO:0007669"/>
    <property type="project" value="UniProtKB-SubCell"/>
</dbReference>
<accession>A0A914DWG1</accession>
<comment type="similarity">
    <text evidence="2">Belongs to the CD36 family.</text>
</comment>
<dbReference type="InterPro" id="IPR002159">
    <property type="entry name" value="CD36_fam"/>
</dbReference>